<evidence type="ECO:0000259" key="3">
    <source>
        <dbReference type="Pfam" id="PF00082"/>
    </source>
</evidence>
<accession>A0ABY6ULI1</accession>
<comment type="caution">
    <text evidence="4">The sequence shown here is derived from an EMBL/GenBank/DDBJ whole genome shotgun (WGS) entry which is preliminary data.</text>
</comment>
<feature type="region of interest" description="Disordered" evidence="2">
    <location>
        <begin position="111"/>
        <end position="131"/>
    </location>
</feature>
<keyword evidence="5" id="KW-1185">Reference proteome</keyword>
<comment type="similarity">
    <text evidence="1">Belongs to the peptidase S8 family.</text>
</comment>
<dbReference type="InterPro" id="IPR000209">
    <property type="entry name" value="Peptidase_S8/S53_dom"/>
</dbReference>
<sequence>MYRQNFDPQPQGFNYRRFHILRDIHRSYRRLNQGAASCNERETLFHHTPREDPSSSSNTRYCTSSQLPEIGLGNQRPPQQTSMNVWSANRLGHLLSEFRFMKHGLIEQKTSRNSRHWEDSTAAGLTGRPLDIPESPCPPDARDGFCDPRGAAQAISTGSSPGFSDGLVKPGSKGWLGIYSLHVIELRSKIQEEDINIENAKQGNVNAKGKDVIVALLDSGFWESSSCKPGSVKAWKDFVEEPPVAVDKSGKITTKDVYGHGALMGGLIVQLAPGVKLCVARVAKDSSDMKRRAGEIAQAIRWAGEQGADIICMAWGFPKDQECIRKAIRELEMKRNGKVIFLSACGNTPGALQQFPARDKSVMSIFATDDRGMPCASNPRTYPDTKVIGTFGEEVPANLLGGFAEEFKDLSRKGSSVATAVATAIAVQLITFGDRWLRKNPGDLVFQRKIALIREQAGMEAVLHAMAARCDNLGFGHMRFVDPVSFWHSFDGDEAEMAGYLSSSLSDLYRTKEYA</sequence>
<evidence type="ECO:0000256" key="1">
    <source>
        <dbReference type="PROSITE-ProRule" id="PRU01240"/>
    </source>
</evidence>
<dbReference type="Gene3D" id="3.40.50.200">
    <property type="entry name" value="Peptidase S8/S53 domain"/>
    <property type="match status" value="1"/>
</dbReference>
<dbReference type="InterPro" id="IPR036852">
    <property type="entry name" value="Peptidase_S8/S53_dom_sf"/>
</dbReference>
<proteinExistence type="inferred from homology"/>
<reference evidence="4 5" key="1">
    <citation type="submission" date="2019-06" db="EMBL/GenBank/DDBJ databases">
        <authorList>
            <person name="Broberg M."/>
        </authorList>
    </citation>
    <scope>NUCLEOTIDE SEQUENCE [LARGE SCALE GENOMIC DNA]</scope>
</reference>
<feature type="domain" description="Peptidase S8/S53" evidence="3">
    <location>
        <begin position="209"/>
        <end position="431"/>
    </location>
</feature>
<evidence type="ECO:0000313" key="5">
    <source>
        <dbReference type="Proteomes" id="UP000766486"/>
    </source>
</evidence>
<dbReference type="PROSITE" id="PS51892">
    <property type="entry name" value="SUBTILASE"/>
    <property type="match status" value="1"/>
</dbReference>
<gene>
    <name evidence="4" type="ORF">CLO192961_LOCUS321572</name>
</gene>
<dbReference type="Pfam" id="PF00082">
    <property type="entry name" value="Peptidase_S8"/>
    <property type="match status" value="1"/>
</dbReference>
<dbReference type="EMBL" id="CABFNS010000845">
    <property type="protein sequence ID" value="VUC32143.1"/>
    <property type="molecule type" value="Genomic_DNA"/>
</dbReference>
<organism evidence="4 5">
    <name type="scientific">Bionectria ochroleuca</name>
    <name type="common">Gliocladium roseum</name>
    <dbReference type="NCBI Taxonomy" id="29856"/>
    <lineage>
        <taxon>Eukaryota</taxon>
        <taxon>Fungi</taxon>
        <taxon>Dikarya</taxon>
        <taxon>Ascomycota</taxon>
        <taxon>Pezizomycotina</taxon>
        <taxon>Sordariomycetes</taxon>
        <taxon>Hypocreomycetidae</taxon>
        <taxon>Hypocreales</taxon>
        <taxon>Bionectriaceae</taxon>
        <taxon>Clonostachys</taxon>
    </lineage>
</organism>
<name>A0ABY6ULI1_BIOOC</name>
<comment type="caution">
    <text evidence="1">Lacks conserved residue(s) required for the propagation of feature annotation.</text>
</comment>
<dbReference type="SUPFAM" id="SSF52743">
    <property type="entry name" value="Subtilisin-like"/>
    <property type="match status" value="1"/>
</dbReference>
<dbReference type="CDD" id="cd00306">
    <property type="entry name" value="Peptidases_S8_S53"/>
    <property type="match status" value="1"/>
</dbReference>
<evidence type="ECO:0000313" key="4">
    <source>
        <dbReference type="EMBL" id="VUC32143.1"/>
    </source>
</evidence>
<evidence type="ECO:0000256" key="2">
    <source>
        <dbReference type="SAM" id="MobiDB-lite"/>
    </source>
</evidence>
<protein>
    <recommendedName>
        <fullName evidence="3">Peptidase S8/S53 domain-containing protein</fullName>
    </recommendedName>
</protein>
<dbReference type="Proteomes" id="UP000766486">
    <property type="component" value="Unassembled WGS sequence"/>
</dbReference>